<keyword evidence="3" id="KW-1185">Reference proteome</keyword>
<dbReference type="RefSeq" id="WP_244719746.1">
    <property type="nucleotide sequence ID" value="NZ_CP095072.1"/>
</dbReference>
<sequence>MEYHINPIRSSNISIFCVAICWTVLSDYYGFSYSLFFLYLIGAAGIASSIRFKFEIQEDHLVYQVFLFKKSFIKREIYPDQVKQLEFIRAGWAKKAAILYVHTGRNIRLAVLEPSEAYEHLMEFAEGHDISIAKTDEYLILEKKQKYKSS</sequence>
<organism evidence="2 3">
    <name type="scientific">Gracilibacillus caseinilyticus</name>
    <dbReference type="NCBI Taxonomy" id="2932256"/>
    <lineage>
        <taxon>Bacteria</taxon>
        <taxon>Bacillati</taxon>
        <taxon>Bacillota</taxon>
        <taxon>Bacilli</taxon>
        <taxon>Bacillales</taxon>
        <taxon>Bacillaceae</taxon>
        <taxon>Gracilibacillus</taxon>
    </lineage>
</organism>
<evidence type="ECO:0008006" key="4">
    <source>
        <dbReference type="Google" id="ProtNLM"/>
    </source>
</evidence>
<gene>
    <name evidence="2" type="ORF">MUN88_00870</name>
</gene>
<keyword evidence="1" id="KW-0812">Transmembrane</keyword>
<dbReference type="Proteomes" id="UP000831782">
    <property type="component" value="Chromosome"/>
</dbReference>
<keyword evidence="1" id="KW-0472">Membrane</keyword>
<evidence type="ECO:0000256" key="1">
    <source>
        <dbReference type="SAM" id="Phobius"/>
    </source>
</evidence>
<keyword evidence="1" id="KW-1133">Transmembrane helix</keyword>
<accession>A0ABY4F2T7</accession>
<proteinExistence type="predicted"/>
<feature type="transmembrane region" description="Helical" evidence="1">
    <location>
        <begin position="12"/>
        <end position="30"/>
    </location>
</feature>
<evidence type="ECO:0000313" key="2">
    <source>
        <dbReference type="EMBL" id="UOQ48746.1"/>
    </source>
</evidence>
<evidence type="ECO:0000313" key="3">
    <source>
        <dbReference type="Proteomes" id="UP000831782"/>
    </source>
</evidence>
<feature type="transmembrane region" description="Helical" evidence="1">
    <location>
        <begin position="36"/>
        <end position="54"/>
    </location>
</feature>
<dbReference type="EMBL" id="CP095072">
    <property type="protein sequence ID" value="UOQ48746.1"/>
    <property type="molecule type" value="Genomic_DNA"/>
</dbReference>
<protein>
    <recommendedName>
        <fullName evidence="4">PH domain-containing protein</fullName>
    </recommendedName>
</protein>
<reference evidence="2 3" key="1">
    <citation type="submission" date="2022-04" db="EMBL/GenBank/DDBJ databases">
        <title>Gracilibacillus sp. isolated from saltern.</title>
        <authorList>
            <person name="Won M."/>
            <person name="Lee C.-M."/>
            <person name="Woen H.-Y."/>
            <person name="Kwon S.-W."/>
        </authorList>
    </citation>
    <scope>NUCLEOTIDE SEQUENCE [LARGE SCALE GENOMIC DNA]</scope>
    <source>
        <strain evidence="2 3">SSWR10-1</strain>
    </source>
</reference>
<name>A0ABY4F2T7_9BACI</name>